<dbReference type="OrthoDB" id="6218931at2759"/>
<dbReference type="STRING" id="188477.A0A433U1K0"/>
<dbReference type="EMBL" id="RQTK01000105">
    <property type="protein sequence ID" value="RUS87618.1"/>
    <property type="molecule type" value="Genomic_DNA"/>
</dbReference>
<sequence>MGGDHGEGIKKHGPGEQHDKSEIRDIRGHHIIPNKPGIDVECGVSSGGEFKDCLYISSDDDIDKDQKETESKKTDIVSVTSTTDGHHAISLENDCEGQTDIYNGYPRYVYVNYTDNKVNGYPRHIYEKYLKKGSFDTDSQADMSTSYNGCPQRYTYERYSRNHEVSRIDDYNSHPRHVYENYTEVKVNRYPPGQIYEKNTELKKGSFDTDSQADLSTSYNGYPQHVYERYSRNHEASRNREFDLLKAIEAGIHSTDCRDGFIRHCSVSVTNIGLTENQTFPSTVPFDQHSDPNDTFSRHLILKDGLGRHQANVDYDLNNGLGGPTTDQSGFGNGFPRNTMDRDGFPRQHTDVEWAGHDSFQCRNVNDTLLKLSGTMDWDGFEESYIENMLKNQSLTLFNAKCLNRTTEIFKASTLPQDNLQRNATAAKRAKKRKKKQAKGAKAKKVALEADIMYDKFKSGFQQSKKECRQEGKAESSSPPTIGVKNKLNEVGSETVAAIGVKNKLDEVGPRTIGAIDAKNKLDEVGPETVGVIDVKNKLDEVGPGTIGAIDAKNKPTEVGPETVGAIDVKNKLDDVGPDTVGAIDAKNKPTEVGPGTVGAIGVKNKTGTVGAIGVKNKTGTVGAIGVKNKTGTAGAVGVKNKPAKDRPRTVGMKNKPAVDTLQTVRDNGDSSKPTETNKNKFKKKCPIEECTSAGVCLDTHMYTCHFPRVLDISNAVHVNVYTQKHLLHIDLALHLLADLAGCTSLEDLLDYALLDNGMSTYRWSRHAGLLQVLRAFCKHKGWGEAGSMDELIGTKSPALLLVWRTLVPILKLLTPLQRLLFATWEPPGTGSSRLVATTGDSTVTKGQ</sequence>
<comment type="caution">
    <text evidence="3">The sequence shown here is derived from an EMBL/GenBank/DDBJ whole genome shotgun (WGS) entry which is preliminary data.</text>
</comment>
<proteinExistence type="predicted"/>
<feature type="compositionally biased region" description="Basic and acidic residues" evidence="2">
    <location>
        <begin position="463"/>
        <end position="474"/>
    </location>
</feature>
<feature type="region of interest" description="Disordered" evidence="2">
    <location>
        <begin position="1"/>
        <end position="20"/>
    </location>
</feature>
<name>A0A433U1K0_ELYCH</name>
<evidence type="ECO:0000313" key="4">
    <source>
        <dbReference type="Proteomes" id="UP000271974"/>
    </source>
</evidence>
<keyword evidence="4" id="KW-1185">Reference proteome</keyword>
<keyword evidence="1" id="KW-0175">Coiled coil</keyword>
<reference evidence="3 4" key="1">
    <citation type="submission" date="2019-01" db="EMBL/GenBank/DDBJ databases">
        <title>A draft genome assembly of the solar-powered sea slug Elysia chlorotica.</title>
        <authorList>
            <person name="Cai H."/>
            <person name="Li Q."/>
            <person name="Fang X."/>
            <person name="Li J."/>
            <person name="Curtis N.E."/>
            <person name="Altenburger A."/>
            <person name="Shibata T."/>
            <person name="Feng M."/>
            <person name="Maeda T."/>
            <person name="Schwartz J.A."/>
            <person name="Shigenobu S."/>
            <person name="Lundholm N."/>
            <person name="Nishiyama T."/>
            <person name="Yang H."/>
            <person name="Hasebe M."/>
            <person name="Li S."/>
            <person name="Pierce S.K."/>
            <person name="Wang J."/>
        </authorList>
    </citation>
    <scope>NUCLEOTIDE SEQUENCE [LARGE SCALE GENOMIC DNA]</scope>
    <source>
        <strain evidence="3">EC2010</strain>
        <tissue evidence="3">Whole organism of an adult</tissue>
    </source>
</reference>
<protein>
    <submittedName>
        <fullName evidence="3">Uncharacterized protein</fullName>
    </submittedName>
</protein>
<feature type="coiled-coil region" evidence="1">
    <location>
        <begin position="417"/>
        <end position="451"/>
    </location>
</feature>
<gene>
    <name evidence="3" type="ORF">EGW08_004603</name>
</gene>
<evidence type="ECO:0000256" key="1">
    <source>
        <dbReference type="SAM" id="Coils"/>
    </source>
</evidence>
<accession>A0A433U1K0</accession>
<organism evidence="3 4">
    <name type="scientific">Elysia chlorotica</name>
    <name type="common">Eastern emerald elysia</name>
    <name type="synonym">Sea slug</name>
    <dbReference type="NCBI Taxonomy" id="188477"/>
    <lineage>
        <taxon>Eukaryota</taxon>
        <taxon>Metazoa</taxon>
        <taxon>Spiralia</taxon>
        <taxon>Lophotrochozoa</taxon>
        <taxon>Mollusca</taxon>
        <taxon>Gastropoda</taxon>
        <taxon>Heterobranchia</taxon>
        <taxon>Euthyneura</taxon>
        <taxon>Panpulmonata</taxon>
        <taxon>Sacoglossa</taxon>
        <taxon>Placobranchoidea</taxon>
        <taxon>Plakobranchidae</taxon>
        <taxon>Elysia</taxon>
    </lineage>
</organism>
<dbReference type="Proteomes" id="UP000271974">
    <property type="component" value="Unassembled WGS sequence"/>
</dbReference>
<feature type="region of interest" description="Disordered" evidence="2">
    <location>
        <begin position="463"/>
        <end position="484"/>
    </location>
</feature>
<evidence type="ECO:0000313" key="3">
    <source>
        <dbReference type="EMBL" id="RUS87618.1"/>
    </source>
</evidence>
<dbReference type="AlphaFoldDB" id="A0A433U1K0"/>
<evidence type="ECO:0000256" key="2">
    <source>
        <dbReference type="SAM" id="MobiDB-lite"/>
    </source>
</evidence>